<dbReference type="GO" id="GO:0007165">
    <property type="term" value="P:signal transduction"/>
    <property type="evidence" value="ECO:0007669"/>
    <property type="project" value="UniProtKB-ARBA"/>
</dbReference>
<dbReference type="Pfam" id="PF23598">
    <property type="entry name" value="LRR_14"/>
    <property type="match status" value="1"/>
</dbReference>
<gene>
    <name evidence="16" type="ORF">G4B88_025661</name>
</gene>
<dbReference type="SUPFAM" id="SSF52058">
    <property type="entry name" value="L domain-like"/>
    <property type="match status" value="5"/>
</dbReference>
<evidence type="ECO:0000256" key="1">
    <source>
        <dbReference type="ARBA" id="ARBA00004251"/>
    </source>
</evidence>
<dbReference type="Proteomes" id="UP000583929">
    <property type="component" value="Unassembled WGS sequence"/>
</dbReference>
<evidence type="ECO:0000256" key="7">
    <source>
        <dbReference type="ARBA" id="ARBA00022729"/>
    </source>
</evidence>
<dbReference type="InterPro" id="IPR003591">
    <property type="entry name" value="Leu-rich_rpt_typical-subtyp"/>
</dbReference>
<dbReference type="Pfam" id="PF13855">
    <property type="entry name" value="LRR_8"/>
    <property type="match status" value="3"/>
</dbReference>
<accession>A0A7J6F431</accession>
<dbReference type="FunFam" id="3.80.10.10:FF:000041">
    <property type="entry name" value="LRR receptor-like serine/threonine-protein kinase ERECTA"/>
    <property type="match status" value="1"/>
</dbReference>
<evidence type="ECO:0000259" key="14">
    <source>
        <dbReference type="Pfam" id="PF08263"/>
    </source>
</evidence>
<evidence type="ECO:0000256" key="2">
    <source>
        <dbReference type="ARBA" id="ARBA00009592"/>
    </source>
</evidence>
<evidence type="ECO:0000256" key="12">
    <source>
        <dbReference type="ARBA" id="ARBA00023180"/>
    </source>
</evidence>
<comment type="similarity">
    <text evidence="2">Belongs to the RLP family.</text>
</comment>
<dbReference type="PROSITE" id="PS51450">
    <property type="entry name" value="LRR"/>
    <property type="match status" value="3"/>
</dbReference>
<keyword evidence="12" id="KW-0325">Glycoprotein</keyword>
<dbReference type="FunFam" id="3.80.10.10:FF:000111">
    <property type="entry name" value="LRR receptor-like serine/threonine-protein kinase ERECTA"/>
    <property type="match status" value="1"/>
</dbReference>
<dbReference type="Gene3D" id="3.80.10.10">
    <property type="entry name" value="Ribonuclease Inhibitor"/>
    <property type="match status" value="8"/>
</dbReference>
<keyword evidence="8" id="KW-0677">Repeat</keyword>
<evidence type="ECO:0000256" key="5">
    <source>
        <dbReference type="ARBA" id="ARBA00022614"/>
    </source>
</evidence>
<sequence length="2013" mass="222102">TLHNHIHIGGDDQLNVTCSEYERNALLDFKTGLEDPLNRLTSWNNGSNNCCQWYGIGCNKAGEVIAVDFRNRWDFGGEIRPSLIKLKSLRYLDLSFIAFNNIPIPGFFGSLENLSLGLVSLKHLVINGINLSMMGLDLFGIILNKLPSLTELHMSSCRLKGPFPSVSFVNSTTSLAVLDLSDNNFNSKIPNWLANISSLVSLDLSYGGLHGRIPLGFAELPNLQTLHLHSNTNLSASCSQFFRGRWKSIKVVDLSDNMLHGKLPTSIGNMTSLTYLDLSENNVQGGIPGSIGKLCNLNWLDMSYNKLNGTLPELLEGTHSCHSQSPLPSLNYLYLDNNELVGILPQWLGQLRNLVELSLGNNMLHGPIPKSLESWQNLSYLDLVKNRLNGTLPDSLGQLSELFFLDISFNQLTGNITETHFLKLDKLDCLRLSSNSFTLTVSSNWTPPFHVVTELLMRSCHLGPSFPTWLRSQNNVISLDLSNASISSSVPDWFWEIFSNLSSLNVSFNQLKGQLPKTFNIAQHAAVDLSSNQFEGPIPLPEPTIQLLDLSNNKFSGPIPKNIGDSIGNMVFFSLSTNQIDGSIPDSIGNMYFLSVLDLSSNSLIGKIPLSFGKFSNLHALDLSKNHLSGTIPNSLGQLIYLKTLHLGDNKFSGSIPSSLKYLSRLETLDLGNNRFVGEIPHFLCSLKQLRIIKLRSNAFFGELPSLLSNLSSLQVLDLADNVLNGSIPGSYGCFKGMIQVQRENFIRSYDGVLGEYEESVVLNLNGRELTYTKILSLVVNLDLSDNNLSGELPSNLTNLLGLVNLNLSNNHISGSIPEDISKLGQLLSLDLSSNRLSSTIPNSLSSLSFLGHLNLSNNDFSGKIPYNGHMTTFEASSFAGNKGLCGKPLVVKCPGDNGTDFDKKPTPKDHIHDDDNFIDRWFYLSVGLGFAAGLLVPFFMMAMKKSWSETYFSFVEIVVEGIPFFERRTRARRQCSLQVLDLVDNGFNGSIPTSYPMVSISAGNRVTTADLFVKCVQLMTFFTMCPSMVILLQIVIFFFVFGECVDQLSVSCLEYERNALLDFKTGLEDPRNQLASWNNGSRDCCQWWGIGCDKAGAVITVDFQNRYDRSWGISGEIRPSLAKLKSLRHLDLSYNYFLSIPIPKFFGSLKHLRYLNLSNAGFSGLVPPNIGNLSRLHYLNIESVYLVYVDDLEWITGMISLNHLVMTRVDLSMAGLDWFGIILNKLPSLTELHMSGCNLNGPFPSVSSVNSTTSLAVLDLSVNNFNSKIPDWLANISSLVSVDLSYGGLHGRIPLGLAELPNLQTLHLQSNTNLSASCSQFFRGRWKSIKVVDLSDNMLHGKLPTSIGNMTSLTYLDLSKNNVQGGIPGSIGKLCNLKRFHISDNKLNGFLPQFLEETHDSCHSKSPLPSLNGLYLNNNELNGILPDWLGQLRNLVELDLSSNLLHGPILKSLESLQNLSSFSLAKNRLNGTLPDSLGKLSELSSFDVSFNQLTGNITEAHFLKLHKLESLFLSSNFLTLTVSSNWTPPFQVWYLHLGSCHLGPSFPTWLRSQNEVRDLDLSNASISSSIPDWFWEYPNLKSLNVSFNQLKGQLPNPFNIASFIVDLSSNQFDGPIPIPKKLKQLLDLSNNKLSGPIPENIGDSLQSMIFFSLSTNQIDGQIPNSIGKFRSSMNVLDLSNNKLIGKIPLSFGNLSKLVALDLSKNNLSGTIPDSLGQLSSLQTLHLSDNKLSGSIPSCFQYLSSLETLDLGNNRLGGNIPHWLGKGLENLRILKLRSNAFFGELPSSLSNLRSLQVLDLADNGLNGSIPASYGYFKGMIKVQKENFLLSYGDDYPKYYEERIVLIVRGQELQYTKILSLVVSLDFSANNLSGELPSNFTNLLGLLNLNLSNNHISGSIPEDISKLGQLLSLDLSSNRLLGTIPNSLSSLSFLGHLNLSNNDFSGKIPYSGQMTTFEASSFGGNQGLCGEPLDVKCPVDNPDDNGYLKDHNDDDNVIDKWFYLCVGLGFAAGL</sequence>
<dbReference type="SUPFAM" id="SSF52047">
    <property type="entry name" value="RNI-like"/>
    <property type="match status" value="2"/>
</dbReference>
<keyword evidence="11" id="KW-0675">Receptor</keyword>
<keyword evidence="17" id="KW-1185">Reference proteome</keyword>
<dbReference type="GO" id="GO:0005886">
    <property type="term" value="C:plasma membrane"/>
    <property type="evidence" value="ECO:0007669"/>
    <property type="project" value="UniProtKB-SubCell"/>
</dbReference>
<evidence type="ECO:0000256" key="8">
    <source>
        <dbReference type="ARBA" id="ARBA00022737"/>
    </source>
</evidence>
<feature type="domain" description="Disease resistance R13L4/SHOC-2-like LRR" evidence="15">
    <location>
        <begin position="613"/>
        <end position="720"/>
    </location>
</feature>
<dbReference type="InterPro" id="IPR046956">
    <property type="entry name" value="RLP23-like"/>
</dbReference>
<organism evidence="16 17">
    <name type="scientific">Cannabis sativa</name>
    <name type="common">Hemp</name>
    <name type="synonym">Marijuana</name>
    <dbReference type="NCBI Taxonomy" id="3483"/>
    <lineage>
        <taxon>Eukaryota</taxon>
        <taxon>Viridiplantae</taxon>
        <taxon>Streptophyta</taxon>
        <taxon>Embryophyta</taxon>
        <taxon>Tracheophyta</taxon>
        <taxon>Spermatophyta</taxon>
        <taxon>Magnoliopsida</taxon>
        <taxon>eudicotyledons</taxon>
        <taxon>Gunneridae</taxon>
        <taxon>Pentapetalae</taxon>
        <taxon>rosids</taxon>
        <taxon>fabids</taxon>
        <taxon>Rosales</taxon>
        <taxon>Cannabaceae</taxon>
        <taxon>Cannabis</taxon>
    </lineage>
</organism>
<dbReference type="PANTHER" id="PTHR48063:SF16">
    <property type="entry name" value="LRR RECEPTOR-LIKE SERINE_THREONINE-PROTEIN KINASE GSO1"/>
    <property type="match status" value="1"/>
</dbReference>
<dbReference type="FunFam" id="3.80.10.10:FF:001347">
    <property type="entry name" value="LRR receptor-like serine/threonine-protein kinase GSO2"/>
    <property type="match status" value="2"/>
</dbReference>
<evidence type="ECO:0000313" key="16">
    <source>
        <dbReference type="EMBL" id="KAF4365482.1"/>
    </source>
</evidence>
<evidence type="ECO:0000256" key="9">
    <source>
        <dbReference type="ARBA" id="ARBA00022989"/>
    </source>
</evidence>
<dbReference type="FunFam" id="3.80.10.10:FF:000095">
    <property type="entry name" value="LRR receptor-like serine/threonine-protein kinase GSO1"/>
    <property type="match status" value="2"/>
</dbReference>
<evidence type="ECO:0000256" key="13">
    <source>
        <dbReference type="SAM" id="Phobius"/>
    </source>
</evidence>
<feature type="transmembrane region" description="Helical" evidence="13">
    <location>
        <begin position="922"/>
        <end position="943"/>
    </location>
</feature>
<keyword evidence="6 13" id="KW-0812">Transmembrane</keyword>
<keyword evidence="10 13" id="KW-0472">Membrane</keyword>
<feature type="non-terminal residue" evidence="16">
    <location>
        <position position="2013"/>
    </location>
</feature>
<dbReference type="SMART" id="SM00365">
    <property type="entry name" value="LRR_SD22"/>
    <property type="match status" value="14"/>
</dbReference>
<evidence type="ECO:0000313" key="17">
    <source>
        <dbReference type="Proteomes" id="UP000583929"/>
    </source>
</evidence>
<feature type="domain" description="Leucine-rich repeat-containing N-terminal plant-type" evidence="14">
    <location>
        <begin position="1056"/>
        <end position="1094"/>
    </location>
</feature>
<keyword evidence="7" id="KW-0732">Signal</keyword>
<evidence type="ECO:0000256" key="11">
    <source>
        <dbReference type="ARBA" id="ARBA00023170"/>
    </source>
</evidence>
<keyword evidence="4" id="KW-0597">Phosphoprotein</keyword>
<evidence type="ECO:0000256" key="4">
    <source>
        <dbReference type="ARBA" id="ARBA00022553"/>
    </source>
</evidence>
<evidence type="ECO:0000259" key="15">
    <source>
        <dbReference type="Pfam" id="PF23598"/>
    </source>
</evidence>
<reference evidence="16 17" key="1">
    <citation type="journal article" date="2020" name="bioRxiv">
        <title>Sequence and annotation of 42 cannabis genomes reveals extensive copy number variation in cannabinoid synthesis and pathogen resistance genes.</title>
        <authorList>
            <person name="Mckernan K.J."/>
            <person name="Helbert Y."/>
            <person name="Kane L.T."/>
            <person name="Ebling H."/>
            <person name="Zhang L."/>
            <person name="Liu B."/>
            <person name="Eaton Z."/>
            <person name="Mclaughlin S."/>
            <person name="Kingan S."/>
            <person name="Baybayan P."/>
            <person name="Concepcion G."/>
            <person name="Jordan M."/>
            <person name="Riva A."/>
            <person name="Barbazuk W."/>
            <person name="Harkins T."/>
        </authorList>
    </citation>
    <scope>NUCLEOTIDE SEQUENCE [LARGE SCALE GENOMIC DNA]</scope>
    <source>
        <strain evidence="17">cv. Jamaican Lion 4</strain>
        <tissue evidence="16">Leaf</tissue>
    </source>
</reference>
<dbReference type="PRINTS" id="PR00019">
    <property type="entry name" value="LEURICHRPT"/>
</dbReference>
<dbReference type="PANTHER" id="PTHR48063">
    <property type="entry name" value="LRR RECEPTOR-LIKE KINASE"/>
    <property type="match status" value="1"/>
</dbReference>
<dbReference type="InterPro" id="IPR001611">
    <property type="entry name" value="Leu-rich_rpt"/>
</dbReference>
<keyword evidence="3" id="KW-1003">Cell membrane</keyword>
<dbReference type="InterPro" id="IPR013210">
    <property type="entry name" value="LRR_N_plant-typ"/>
</dbReference>
<dbReference type="FunFam" id="3.80.10.10:FF:000213">
    <property type="entry name" value="Tyrosine-sulfated glycopeptide receptor 1"/>
    <property type="match status" value="1"/>
</dbReference>
<dbReference type="SMART" id="SM00369">
    <property type="entry name" value="LRR_TYP"/>
    <property type="match status" value="25"/>
</dbReference>
<proteinExistence type="inferred from homology"/>
<dbReference type="EMBL" id="JAATIQ010000272">
    <property type="protein sequence ID" value="KAF4365482.1"/>
    <property type="molecule type" value="Genomic_DNA"/>
</dbReference>
<dbReference type="Pfam" id="PF08263">
    <property type="entry name" value="LRRNT_2"/>
    <property type="match status" value="2"/>
</dbReference>
<evidence type="ECO:0000256" key="6">
    <source>
        <dbReference type="ARBA" id="ARBA00022692"/>
    </source>
</evidence>
<dbReference type="InterPro" id="IPR055414">
    <property type="entry name" value="LRR_R13L4/SHOC2-like"/>
</dbReference>
<dbReference type="FunFam" id="3.80.10.10:FF:000383">
    <property type="entry name" value="Leucine-rich repeat receptor protein kinase EMS1"/>
    <property type="match status" value="2"/>
</dbReference>
<dbReference type="InterPro" id="IPR032675">
    <property type="entry name" value="LRR_dom_sf"/>
</dbReference>
<evidence type="ECO:0000256" key="10">
    <source>
        <dbReference type="ARBA" id="ARBA00023136"/>
    </source>
</evidence>
<name>A0A7J6F431_CANSA</name>
<dbReference type="Pfam" id="PF00560">
    <property type="entry name" value="LRR_1"/>
    <property type="match status" value="18"/>
</dbReference>
<protein>
    <recommendedName>
        <fullName evidence="18">Leucine-rich repeat-containing N-terminal plant-type domain-containing protein</fullName>
    </recommendedName>
</protein>
<evidence type="ECO:0008006" key="18">
    <source>
        <dbReference type="Google" id="ProtNLM"/>
    </source>
</evidence>
<keyword evidence="5" id="KW-0433">Leucine-rich repeat</keyword>
<evidence type="ECO:0000256" key="3">
    <source>
        <dbReference type="ARBA" id="ARBA00022475"/>
    </source>
</evidence>
<keyword evidence="9 13" id="KW-1133">Transmembrane helix</keyword>
<feature type="domain" description="Leucine-rich repeat-containing N-terminal plant-type" evidence="14">
    <location>
        <begin position="21"/>
        <end position="59"/>
    </location>
</feature>
<comment type="caution">
    <text evidence="16">The sequence shown here is derived from an EMBL/GenBank/DDBJ whole genome shotgun (WGS) entry which is preliminary data.</text>
</comment>
<comment type="subcellular location">
    <subcellularLocation>
        <location evidence="1">Cell membrane</location>
        <topology evidence="1">Single-pass type I membrane protein</topology>
    </subcellularLocation>
</comment>
<feature type="transmembrane region" description="Helical" evidence="13">
    <location>
        <begin position="1022"/>
        <end position="1043"/>
    </location>
</feature>